<feature type="compositionally biased region" description="Basic and acidic residues" evidence="1">
    <location>
        <begin position="70"/>
        <end position="86"/>
    </location>
</feature>
<accession>A0A6C0ANS9</accession>
<evidence type="ECO:0000313" key="3">
    <source>
        <dbReference type="EMBL" id="QHS81418.1"/>
    </source>
</evidence>
<proteinExistence type="predicted"/>
<organism evidence="3">
    <name type="scientific">viral metagenome</name>
    <dbReference type="NCBI Taxonomy" id="1070528"/>
    <lineage>
        <taxon>unclassified sequences</taxon>
        <taxon>metagenomes</taxon>
        <taxon>organismal metagenomes</taxon>
    </lineage>
</organism>
<feature type="transmembrane region" description="Helical" evidence="2">
    <location>
        <begin position="6"/>
        <end position="26"/>
    </location>
</feature>
<keyword evidence="2" id="KW-0812">Transmembrane</keyword>
<sequence length="167" mass="17803">MAISTVQSAIIIGVVLILGFLVYMAIKDKIFGSEGFEHPGPAPLEILPTSYSPPKTVAPSGPNPPAQESPRGEVVVHADPSPRDPLADEEESSMAEPKITYPERHYRPAPLNDQDGIAYEAGIAGPTGQNTAANVQKFGLDTIQNGGELYNGIYANDVTENHNFSAF</sequence>
<keyword evidence="2" id="KW-1133">Transmembrane helix</keyword>
<evidence type="ECO:0000256" key="1">
    <source>
        <dbReference type="SAM" id="MobiDB-lite"/>
    </source>
</evidence>
<reference evidence="3" key="1">
    <citation type="journal article" date="2020" name="Nature">
        <title>Giant virus diversity and host interactions through global metagenomics.</title>
        <authorList>
            <person name="Schulz F."/>
            <person name="Roux S."/>
            <person name="Paez-Espino D."/>
            <person name="Jungbluth S."/>
            <person name="Walsh D.A."/>
            <person name="Denef V.J."/>
            <person name="McMahon K.D."/>
            <person name="Konstantinidis K.T."/>
            <person name="Eloe-Fadrosh E.A."/>
            <person name="Kyrpides N.C."/>
            <person name="Woyke T."/>
        </authorList>
    </citation>
    <scope>NUCLEOTIDE SEQUENCE</scope>
    <source>
        <strain evidence="3">GVMAG-S-1101164-72</strain>
    </source>
</reference>
<feature type="region of interest" description="Disordered" evidence="1">
    <location>
        <begin position="42"/>
        <end position="99"/>
    </location>
</feature>
<name>A0A6C0ANS9_9ZZZZ</name>
<keyword evidence="2" id="KW-0472">Membrane</keyword>
<dbReference type="EMBL" id="MN740758">
    <property type="protein sequence ID" value="QHS81418.1"/>
    <property type="molecule type" value="Genomic_DNA"/>
</dbReference>
<protein>
    <submittedName>
        <fullName evidence="3">Uncharacterized protein</fullName>
    </submittedName>
</protein>
<evidence type="ECO:0000256" key="2">
    <source>
        <dbReference type="SAM" id="Phobius"/>
    </source>
</evidence>
<dbReference type="AlphaFoldDB" id="A0A6C0ANS9"/>